<feature type="compositionally biased region" description="Polar residues" evidence="1">
    <location>
        <begin position="211"/>
        <end position="224"/>
    </location>
</feature>
<evidence type="ECO:0000313" key="3">
    <source>
        <dbReference type="Proteomes" id="UP001151582"/>
    </source>
</evidence>
<feature type="region of interest" description="Disordered" evidence="1">
    <location>
        <begin position="461"/>
        <end position="487"/>
    </location>
</feature>
<feature type="compositionally biased region" description="Polar residues" evidence="1">
    <location>
        <begin position="659"/>
        <end position="676"/>
    </location>
</feature>
<evidence type="ECO:0008006" key="4">
    <source>
        <dbReference type="Google" id="ProtNLM"/>
    </source>
</evidence>
<feature type="region of interest" description="Disordered" evidence="1">
    <location>
        <begin position="503"/>
        <end position="681"/>
    </location>
</feature>
<feature type="compositionally biased region" description="Low complexity" evidence="1">
    <location>
        <begin position="178"/>
        <end position="197"/>
    </location>
</feature>
<evidence type="ECO:0000313" key="2">
    <source>
        <dbReference type="EMBL" id="KAJ1985112.1"/>
    </source>
</evidence>
<accession>A0A9W8BC91</accession>
<feature type="compositionally biased region" description="Polar residues" evidence="1">
    <location>
        <begin position="557"/>
        <end position="570"/>
    </location>
</feature>
<name>A0A9W8BC91_9FUNG</name>
<sequence length="1321" mass="140988">MQTNIDPLVAPPRPSLSVPDNALDSETTGASRFGATSTAGADSPATAEIPRFQQRGSFRFILGIALRKAQLAVMEDEREHFVRARKTYTEAIDMLSLVIDHVGATDQKRERLVHLRQTYQDRIRGIDATLATQGLDPLAQGMDDTLGAMDRSMARAKSYETLATMVPPSTAELPEPPSILRRNPSSSSVSSPRMPQNQPAPPVVPARPTLISRTRSTHQPSLSPTMGPRPTVPTRKPDVVQLAQANRVGTPPPPGTANALIAPPRPDLVDATAAHAVGPRLRSHKSLGDIWAPRSSLSLPTTPDQPNSGWSAPPNVAPENPEPAPHPPTVNTPVSSKHAHSPLPVVDENTPETHSLNVAQPGRAKAITPRRPSPRRHPLSVTEYADRWLQAMPPAVPKATRARTSSLSFQTKPRNPAAVPDRVRLLSTEERQQATRTTGRGRTRAYSQIVNPQAAASLVANQPPVSQFTRQPDQPTQGPNGHWNHRADAPTFAEQSLGAISELARRPSKRLPIPPTTGVYSASPPRAPLSPTTIAFPLSYPPSPSAPTRTRPPVQALFSSTPPSDAQPTPTYAEKPLTDGPLEPTQDAGPAGEGRSTERSVGAAAPKPALTRLAQLPHPALRSKSTGPTDRPDRHFSTNKSHRTPSVLAAHPPGGWRNTAMSSGVSSPALSPTLSHPGNAHAPASMLQLLHPVHHPVPPPLRSPMSIHSTMTTTTLAVGDGVGAYSTPLSLSAGSGSVSASGRADGQPYQPPTLHHVIMEEPDYTEGRQGIPTTWLISYESARARRRSSSTVRPMRVPSHSELPPHFSPWTVDLQPYWLLRCLSQSIQTGGWVTQQLYIPKRIWYQAGARLTAVEHKINACEILVGAMHRMVHYVGARPRSTPKDADPAAATDPLSHPLDNLDWVLGELTAFESVVHEVQDLLAKKVNVVPPPKKSGPSNSAKHAPAHHAGAPSTPRPMFHFADPTTGWNHSTVSLTTATSPKGSYLATDTAGMATEDLSVATSPGYSTVHGHNLVSHSPGLTTNGLAPSVAGIVVPPLPDVAPTLPITMASGPGSFSQSSSPPPSGSALSAGGAFKALGKRMTKGLDRIQATYTRDQKVTDPSHYVQAIARLCLALQTLEGWSRYFSGWWTIVCQSSAFRSGPLSPPHNASYGHSSGDNPSPAPGSGNGGGWMFSPHAPADKSDGAASSGGSGTTGVRSDTESIAGSDERYSTIPTGSSPRSPAVLATHRNLSLARRPSLAESLGSGKSGYHGWPKLVPLASLQTIPWPWFAGNAQHQQIVARLNRIAEFLQTVVCAFILHDLQVLMAKYMKRLREWMLE</sequence>
<dbReference type="EMBL" id="JANBQB010000004">
    <property type="protein sequence ID" value="KAJ1985112.1"/>
    <property type="molecule type" value="Genomic_DNA"/>
</dbReference>
<feature type="region of interest" description="Disordered" evidence="1">
    <location>
        <begin position="293"/>
        <end position="378"/>
    </location>
</feature>
<feature type="region of interest" description="Disordered" evidence="1">
    <location>
        <begin position="1"/>
        <end position="48"/>
    </location>
</feature>
<keyword evidence="3" id="KW-1185">Reference proteome</keyword>
<feature type="region of interest" description="Disordered" evidence="1">
    <location>
        <begin position="929"/>
        <end position="966"/>
    </location>
</feature>
<feature type="region of interest" description="Disordered" evidence="1">
    <location>
        <begin position="1053"/>
        <end position="1073"/>
    </location>
</feature>
<feature type="region of interest" description="Disordered" evidence="1">
    <location>
        <begin position="167"/>
        <end position="234"/>
    </location>
</feature>
<evidence type="ECO:0000256" key="1">
    <source>
        <dbReference type="SAM" id="MobiDB-lite"/>
    </source>
</evidence>
<feature type="compositionally biased region" description="Polar residues" evidence="1">
    <location>
        <begin position="24"/>
        <end position="40"/>
    </location>
</feature>
<proteinExistence type="predicted"/>
<dbReference type="OrthoDB" id="1074at2759"/>
<feature type="region of interest" description="Disordered" evidence="1">
    <location>
        <begin position="1150"/>
        <end position="1225"/>
    </location>
</feature>
<dbReference type="PANTHER" id="PTHR37327">
    <property type="entry name" value="CHROMOSOME 1, WHOLE GENOME SHOTGUN SEQUENCE"/>
    <property type="match status" value="1"/>
</dbReference>
<protein>
    <recommendedName>
        <fullName evidence="4">MIT domain-containing protein</fullName>
    </recommendedName>
</protein>
<feature type="compositionally biased region" description="Pro residues" evidence="1">
    <location>
        <begin position="320"/>
        <end position="330"/>
    </location>
</feature>
<reference evidence="2" key="1">
    <citation type="submission" date="2022-07" db="EMBL/GenBank/DDBJ databases">
        <title>Phylogenomic reconstructions and comparative analyses of Kickxellomycotina fungi.</title>
        <authorList>
            <person name="Reynolds N.K."/>
            <person name="Stajich J.E."/>
            <person name="Barry K."/>
            <person name="Grigoriev I.V."/>
            <person name="Crous P."/>
            <person name="Smith M.E."/>
        </authorList>
    </citation>
    <scope>NUCLEOTIDE SEQUENCE</scope>
    <source>
        <strain evidence="2">RSA 567</strain>
    </source>
</reference>
<gene>
    <name evidence="2" type="ORF">H4R34_000189</name>
</gene>
<dbReference type="Proteomes" id="UP001151582">
    <property type="component" value="Unassembled WGS sequence"/>
</dbReference>
<comment type="caution">
    <text evidence="2">The sequence shown here is derived from an EMBL/GenBank/DDBJ whole genome shotgun (WGS) entry which is preliminary data.</text>
</comment>
<dbReference type="InterPro" id="IPR036181">
    <property type="entry name" value="MIT_dom_sf"/>
</dbReference>
<feature type="compositionally biased region" description="Polar residues" evidence="1">
    <location>
        <begin position="295"/>
        <end position="310"/>
    </location>
</feature>
<dbReference type="Gene3D" id="1.20.58.80">
    <property type="entry name" value="Phosphotransferase system, lactose/cellobiose-type IIA subunit"/>
    <property type="match status" value="1"/>
</dbReference>
<feature type="compositionally biased region" description="Low complexity" evidence="1">
    <location>
        <begin position="936"/>
        <end position="954"/>
    </location>
</feature>
<feature type="compositionally biased region" description="Polar residues" evidence="1">
    <location>
        <begin position="461"/>
        <end position="479"/>
    </location>
</feature>
<organism evidence="2 3">
    <name type="scientific">Dimargaris verticillata</name>
    <dbReference type="NCBI Taxonomy" id="2761393"/>
    <lineage>
        <taxon>Eukaryota</taxon>
        <taxon>Fungi</taxon>
        <taxon>Fungi incertae sedis</taxon>
        <taxon>Zoopagomycota</taxon>
        <taxon>Kickxellomycotina</taxon>
        <taxon>Dimargaritomycetes</taxon>
        <taxon>Dimargaritales</taxon>
        <taxon>Dimargaritaceae</taxon>
        <taxon>Dimargaris</taxon>
    </lineage>
</organism>
<dbReference type="PANTHER" id="PTHR37327:SF1">
    <property type="entry name" value="MICROTUBULE INTERACTING AND TRANSPORT DOMAIN-CONTAINING PROTEIN"/>
    <property type="match status" value="1"/>
</dbReference>
<dbReference type="SUPFAM" id="SSF116846">
    <property type="entry name" value="MIT domain"/>
    <property type="match status" value="1"/>
</dbReference>